<gene>
    <name evidence="2" type="ORF">ACE1CA_15815</name>
</gene>
<proteinExistence type="predicted"/>
<dbReference type="RefSeq" id="WP_413278396.1">
    <property type="nucleotide sequence ID" value="NZ_JBHFNT010000136.1"/>
</dbReference>
<reference evidence="2 3" key="1">
    <citation type="submission" date="2024-09" db="EMBL/GenBank/DDBJ databases">
        <title>Floridaenema gen nov. (Aerosakkonemataceae, Aerosakkonematales ord. nov., Cyanobacteria) from benthic tropical and subtropical fresh waters, with the description of four new species.</title>
        <authorList>
            <person name="Moretto J.A."/>
            <person name="Berthold D.E."/>
            <person name="Lefler F.W."/>
            <person name="Huang I.-S."/>
            <person name="Laughinghouse H. IV."/>
        </authorList>
    </citation>
    <scope>NUCLEOTIDE SEQUENCE [LARGE SCALE GENOMIC DNA]</scope>
    <source>
        <strain evidence="2 3">BLCC-F167</strain>
    </source>
</reference>
<dbReference type="EMBL" id="JBHFNT010000136">
    <property type="protein sequence ID" value="MFB2835998.1"/>
    <property type="molecule type" value="Genomic_DNA"/>
</dbReference>
<evidence type="ECO:0000313" key="3">
    <source>
        <dbReference type="Proteomes" id="UP001576780"/>
    </source>
</evidence>
<accession>A0ABV4WMV9</accession>
<evidence type="ECO:0000313" key="2">
    <source>
        <dbReference type="EMBL" id="MFB2835998.1"/>
    </source>
</evidence>
<dbReference type="InterPro" id="IPR054501">
    <property type="entry name" value="NCH2"/>
</dbReference>
<name>A0ABV4WMV9_9CYAN</name>
<keyword evidence="3" id="KW-1185">Reference proteome</keyword>
<sequence>MLPNADCLLLLMKHQIDLLVAAEQKLQQFLMWVKQKSLSVYVNYKPAAVRSFYLAFGHNLDLTLARAVDANFKPVNFLLADFIDVHILAFERGLTIDLNCALDLSSINYNFNLHVSYNVLDFLFIPHSYQILEYIFYPVFENILVSELRQEMQQLKEELPNPIGNREMFRQWWQDKGQAWAEKLKAVMIKYCNIGHNWQFSEHQKRILNQYYDANKLLVDCLNSSCNVSPKVREEVEISLLLPKDRITNT</sequence>
<feature type="domain" description="NACHT conflict system C-terminal helical" evidence="1">
    <location>
        <begin position="148"/>
        <end position="243"/>
    </location>
</feature>
<organism evidence="2 3">
    <name type="scientific">Floridaenema evergladense BLCC-F167</name>
    <dbReference type="NCBI Taxonomy" id="3153639"/>
    <lineage>
        <taxon>Bacteria</taxon>
        <taxon>Bacillati</taxon>
        <taxon>Cyanobacteriota</taxon>
        <taxon>Cyanophyceae</taxon>
        <taxon>Oscillatoriophycideae</taxon>
        <taxon>Aerosakkonematales</taxon>
        <taxon>Aerosakkonemataceae</taxon>
        <taxon>Floridanema</taxon>
        <taxon>Floridanema evergladense</taxon>
    </lineage>
</organism>
<protein>
    <recommendedName>
        <fullName evidence="1">NACHT conflict system C-terminal helical domain-containing protein</fullName>
    </recommendedName>
</protein>
<evidence type="ECO:0000259" key="1">
    <source>
        <dbReference type="Pfam" id="PF22727"/>
    </source>
</evidence>
<dbReference type="Proteomes" id="UP001576780">
    <property type="component" value="Unassembled WGS sequence"/>
</dbReference>
<comment type="caution">
    <text evidence="2">The sequence shown here is derived from an EMBL/GenBank/DDBJ whole genome shotgun (WGS) entry which is preliminary data.</text>
</comment>
<dbReference type="Pfam" id="PF22727">
    <property type="entry name" value="NCH2"/>
    <property type="match status" value="1"/>
</dbReference>